<evidence type="ECO:0000259" key="1">
    <source>
        <dbReference type="Pfam" id="PF00535"/>
    </source>
</evidence>
<dbReference type="RefSeq" id="WP_283423343.1">
    <property type="nucleotide sequence ID" value="NZ_FXTZ01000014.1"/>
</dbReference>
<comment type="caution">
    <text evidence="2">The sequence shown here is derived from an EMBL/GenBank/DDBJ whole genome shotgun (WGS) entry which is preliminary data.</text>
</comment>
<name>A0ABY1PGV7_9FLAO</name>
<dbReference type="EMBL" id="FXTZ01000014">
    <property type="protein sequence ID" value="SMP31761.1"/>
    <property type="molecule type" value="Genomic_DNA"/>
</dbReference>
<dbReference type="InterPro" id="IPR029044">
    <property type="entry name" value="Nucleotide-diphossugar_trans"/>
</dbReference>
<proteinExistence type="predicted"/>
<dbReference type="PANTHER" id="PTHR22916">
    <property type="entry name" value="GLYCOSYLTRANSFERASE"/>
    <property type="match status" value="1"/>
</dbReference>
<protein>
    <submittedName>
        <fullName evidence="2">Glycosyltransferase involved in cell wall bisynthesis</fullName>
    </submittedName>
</protein>
<gene>
    <name evidence="2" type="ORF">SAMN06264346_11416</name>
</gene>
<dbReference type="PANTHER" id="PTHR22916:SF3">
    <property type="entry name" value="UDP-GLCNAC:BETAGAL BETA-1,3-N-ACETYLGLUCOSAMINYLTRANSFERASE-LIKE PROTEIN 1"/>
    <property type="match status" value="1"/>
</dbReference>
<dbReference type="Pfam" id="PF00535">
    <property type="entry name" value="Glycos_transf_2"/>
    <property type="match status" value="1"/>
</dbReference>
<evidence type="ECO:0000313" key="3">
    <source>
        <dbReference type="Proteomes" id="UP001157960"/>
    </source>
</evidence>
<feature type="domain" description="Glycosyltransferase 2-like" evidence="1">
    <location>
        <begin position="4"/>
        <end position="170"/>
    </location>
</feature>
<organism evidence="2 3">
    <name type="scientific">Chryseobacterium profundimaris</name>
    <dbReference type="NCBI Taxonomy" id="1387275"/>
    <lineage>
        <taxon>Bacteria</taxon>
        <taxon>Pseudomonadati</taxon>
        <taxon>Bacteroidota</taxon>
        <taxon>Flavobacteriia</taxon>
        <taxon>Flavobacteriales</taxon>
        <taxon>Weeksellaceae</taxon>
        <taxon>Chryseobacterium group</taxon>
        <taxon>Chryseobacterium</taxon>
    </lineage>
</organism>
<evidence type="ECO:0000313" key="2">
    <source>
        <dbReference type="EMBL" id="SMP31761.1"/>
    </source>
</evidence>
<dbReference type="InterPro" id="IPR001173">
    <property type="entry name" value="Glyco_trans_2-like"/>
</dbReference>
<sequence>MNISVCLATYNGEKYIETQINSILPQLSGNDELIIIDDGSKDKTVDIIKSLNSRYIKIFINEKNLGHVKTFEKLLSLAQNQLLFLSDQDDIWVESKIEIYEKYFDYNDDVLLISDNSYFIDNKGNEIQANIVKLSKESSQNYSKNIIDIYNGTAGYYGCGMAMKKDILDVILPIPTYIESHDLWIAMAANMMRSNLHIDDKTFYRRIHDENDSLKKRKFFKKVFSRYIFLRSQVEILKRLKKIKR</sequence>
<accession>A0ABY1PGV7</accession>
<keyword evidence="3" id="KW-1185">Reference proteome</keyword>
<dbReference type="SUPFAM" id="SSF53448">
    <property type="entry name" value="Nucleotide-diphospho-sugar transferases"/>
    <property type="match status" value="1"/>
</dbReference>
<dbReference type="Proteomes" id="UP001157960">
    <property type="component" value="Unassembled WGS sequence"/>
</dbReference>
<reference evidence="2 3" key="1">
    <citation type="submission" date="2017-05" db="EMBL/GenBank/DDBJ databases">
        <authorList>
            <person name="Varghese N."/>
            <person name="Submissions S."/>
        </authorList>
    </citation>
    <scope>NUCLEOTIDE SEQUENCE [LARGE SCALE GENOMIC DNA]</scope>
    <source>
        <strain evidence="2 3">DSM 28214</strain>
    </source>
</reference>
<dbReference type="Gene3D" id="3.90.550.10">
    <property type="entry name" value="Spore Coat Polysaccharide Biosynthesis Protein SpsA, Chain A"/>
    <property type="match status" value="1"/>
</dbReference>